<reference evidence="1 2" key="1">
    <citation type="submission" date="2019-09" db="EMBL/GenBank/DDBJ databases">
        <title>Bird 10,000 Genomes (B10K) Project - Family phase.</title>
        <authorList>
            <person name="Zhang G."/>
        </authorList>
    </citation>
    <scope>NUCLEOTIDE SEQUENCE [LARGE SCALE GENOMIC DNA]</scope>
    <source>
        <strain evidence="1">B10K-CU-031-12</strain>
        <tissue evidence="1">Muscle</tissue>
    </source>
</reference>
<dbReference type="AlphaFoldDB" id="A0A7K8SCN1"/>
<dbReference type="GO" id="GO:0016746">
    <property type="term" value="F:acyltransferase activity"/>
    <property type="evidence" value="ECO:0007669"/>
    <property type="project" value="UniProtKB-KW"/>
</dbReference>
<name>A0A7K8SCN1_9PASS</name>
<evidence type="ECO:0000313" key="1">
    <source>
        <dbReference type="EMBL" id="NXF27531.1"/>
    </source>
</evidence>
<keyword evidence="1" id="KW-0012">Acyltransferase</keyword>
<organism evidence="1 2">
    <name type="scientific">Rhodinocichla rosea</name>
    <dbReference type="NCBI Taxonomy" id="58203"/>
    <lineage>
        <taxon>Eukaryota</taxon>
        <taxon>Metazoa</taxon>
        <taxon>Chordata</taxon>
        <taxon>Craniata</taxon>
        <taxon>Vertebrata</taxon>
        <taxon>Euteleostomi</taxon>
        <taxon>Archelosauria</taxon>
        <taxon>Archosauria</taxon>
        <taxon>Dinosauria</taxon>
        <taxon>Saurischia</taxon>
        <taxon>Theropoda</taxon>
        <taxon>Coelurosauria</taxon>
        <taxon>Aves</taxon>
        <taxon>Neognathae</taxon>
        <taxon>Neoaves</taxon>
        <taxon>Telluraves</taxon>
        <taxon>Australaves</taxon>
        <taxon>Passeriformes</taxon>
        <taxon>Thraupidae</taxon>
        <taxon>Rhodinocichla</taxon>
    </lineage>
</organism>
<protein>
    <submittedName>
        <fullName evidence="1">GPAT2 acyltransferase</fullName>
    </submittedName>
</protein>
<evidence type="ECO:0000313" key="2">
    <source>
        <dbReference type="Proteomes" id="UP000574210"/>
    </source>
</evidence>
<accession>A0A7K8SCN1</accession>
<proteinExistence type="predicted"/>
<comment type="caution">
    <text evidence="1">The sequence shown here is derived from an EMBL/GenBank/DDBJ whole genome shotgun (WGS) entry which is preliminary data.</text>
</comment>
<feature type="non-terminal residue" evidence="1">
    <location>
        <position position="115"/>
    </location>
</feature>
<feature type="non-terminal residue" evidence="1">
    <location>
        <position position="1"/>
    </location>
</feature>
<keyword evidence="1" id="KW-0808">Transferase</keyword>
<keyword evidence="2" id="KW-1185">Reference proteome</keyword>
<sequence>PAQTQMWRSPSYPRLDVFIPFLGQYHQLVARHCCQICTPWSWVGELVWGPGTPGVCSCGGLFCFSCQDEFYPQELESLGFRDTSRLTEADTRFRGWLVRRVCGFLAAWEWNIPAE</sequence>
<dbReference type="Proteomes" id="UP000574210">
    <property type="component" value="Unassembled WGS sequence"/>
</dbReference>
<gene>
    <name evidence="1" type="primary">Gpat2_1</name>
    <name evidence="1" type="ORF">RHOROS_R15827</name>
</gene>
<dbReference type="EMBL" id="VWYZ01000870">
    <property type="protein sequence ID" value="NXF27531.1"/>
    <property type="molecule type" value="Genomic_DNA"/>
</dbReference>